<feature type="domain" description="Bacterial bifunctional deaminase-reductase C-terminal" evidence="1">
    <location>
        <begin position="4"/>
        <end position="172"/>
    </location>
</feature>
<proteinExistence type="predicted"/>
<dbReference type="RefSeq" id="WP_132213477.1">
    <property type="nucleotide sequence ID" value="NZ_SLWN01000014.1"/>
</dbReference>
<keyword evidence="3" id="KW-1185">Reference proteome</keyword>
<evidence type="ECO:0000259" key="1">
    <source>
        <dbReference type="Pfam" id="PF01872"/>
    </source>
</evidence>
<evidence type="ECO:0000313" key="2">
    <source>
        <dbReference type="EMBL" id="TCO19231.1"/>
    </source>
</evidence>
<accession>A0A4R2H5Q5</accession>
<organism evidence="2 3">
    <name type="scientific">Kribbella steppae</name>
    <dbReference type="NCBI Taxonomy" id="2512223"/>
    <lineage>
        <taxon>Bacteria</taxon>
        <taxon>Bacillati</taxon>
        <taxon>Actinomycetota</taxon>
        <taxon>Actinomycetes</taxon>
        <taxon>Propionibacteriales</taxon>
        <taxon>Kribbellaceae</taxon>
        <taxon>Kribbella</taxon>
    </lineage>
</organism>
<dbReference type="SUPFAM" id="SSF53597">
    <property type="entry name" value="Dihydrofolate reductase-like"/>
    <property type="match status" value="1"/>
</dbReference>
<evidence type="ECO:0000313" key="3">
    <source>
        <dbReference type="Proteomes" id="UP000294508"/>
    </source>
</evidence>
<sequence length="179" mass="19664">MRDLIVTQNITVDGVVEAGDWFAPADDGSDVLDVLNEQASRADGFLVGRVTFEEMRGYWPAQTDDTTGVTAYLNQVQKYVVSTTLQEPGWEPTTILRSPGDVREIKDQPGKDIVCTGSISLAHALIAADLVDEYRLFVYPTVVASGRRLFPDGTPHSLRLTNTMPFASGIVLLTYRRTA</sequence>
<reference evidence="2 3" key="1">
    <citation type="journal article" date="2015" name="Stand. Genomic Sci.">
        <title>Genomic Encyclopedia of Bacterial and Archaeal Type Strains, Phase III: the genomes of soil and plant-associated and newly described type strains.</title>
        <authorList>
            <person name="Whitman W.B."/>
            <person name="Woyke T."/>
            <person name="Klenk H.P."/>
            <person name="Zhou Y."/>
            <person name="Lilburn T.G."/>
            <person name="Beck B.J."/>
            <person name="De Vos P."/>
            <person name="Vandamme P."/>
            <person name="Eisen J.A."/>
            <person name="Garrity G."/>
            <person name="Hugenholtz P."/>
            <person name="Kyrpides N.C."/>
        </authorList>
    </citation>
    <scope>NUCLEOTIDE SEQUENCE [LARGE SCALE GENOMIC DNA]</scope>
    <source>
        <strain evidence="2 3">VKM Ac-2572</strain>
    </source>
</reference>
<gene>
    <name evidence="2" type="ORF">EV652_114212</name>
</gene>
<dbReference type="Gene3D" id="3.40.430.10">
    <property type="entry name" value="Dihydrofolate Reductase, subunit A"/>
    <property type="match status" value="1"/>
</dbReference>
<dbReference type="InterPro" id="IPR002734">
    <property type="entry name" value="RibDG_C"/>
</dbReference>
<dbReference type="InterPro" id="IPR050765">
    <property type="entry name" value="Riboflavin_Biosynth_HTPR"/>
</dbReference>
<dbReference type="AlphaFoldDB" id="A0A4R2H5Q5"/>
<dbReference type="Proteomes" id="UP000294508">
    <property type="component" value="Unassembled WGS sequence"/>
</dbReference>
<dbReference type="OrthoDB" id="3471498at2"/>
<name>A0A4R2H5Q5_9ACTN</name>
<dbReference type="GO" id="GO:0009231">
    <property type="term" value="P:riboflavin biosynthetic process"/>
    <property type="evidence" value="ECO:0007669"/>
    <property type="project" value="InterPro"/>
</dbReference>
<dbReference type="PANTHER" id="PTHR38011">
    <property type="entry name" value="DIHYDROFOLATE REDUCTASE FAMILY PROTEIN (AFU_ORTHOLOGUE AFUA_8G06820)"/>
    <property type="match status" value="1"/>
</dbReference>
<comment type="caution">
    <text evidence="2">The sequence shown here is derived from an EMBL/GenBank/DDBJ whole genome shotgun (WGS) entry which is preliminary data.</text>
</comment>
<dbReference type="EMBL" id="SLWN01000014">
    <property type="protein sequence ID" value="TCO19231.1"/>
    <property type="molecule type" value="Genomic_DNA"/>
</dbReference>
<dbReference type="GO" id="GO:0008703">
    <property type="term" value="F:5-amino-6-(5-phosphoribosylamino)uracil reductase activity"/>
    <property type="evidence" value="ECO:0007669"/>
    <property type="project" value="InterPro"/>
</dbReference>
<protein>
    <submittedName>
        <fullName evidence="2">Dihydrofolate reductase</fullName>
    </submittedName>
</protein>
<dbReference type="PANTHER" id="PTHR38011:SF11">
    <property type="entry name" value="2,5-DIAMINO-6-RIBOSYLAMINO-4(3H)-PYRIMIDINONE 5'-PHOSPHATE REDUCTASE"/>
    <property type="match status" value="1"/>
</dbReference>
<dbReference type="Pfam" id="PF01872">
    <property type="entry name" value="RibD_C"/>
    <property type="match status" value="1"/>
</dbReference>
<dbReference type="InterPro" id="IPR024072">
    <property type="entry name" value="DHFR-like_dom_sf"/>
</dbReference>